<accession>A0A0F9MFG5</accession>
<dbReference type="AlphaFoldDB" id="A0A0F9MFG5"/>
<proteinExistence type="predicted"/>
<comment type="caution">
    <text evidence="1">The sequence shown here is derived from an EMBL/GenBank/DDBJ whole genome shotgun (WGS) entry which is preliminary data.</text>
</comment>
<sequence>IVKIKIRIPKKLNRKQKDLLEQLQKVGL</sequence>
<organism evidence="1">
    <name type="scientific">marine sediment metagenome</name>
    <dbReference type="NCBI Taxonomy" id="412755"/>
    <lineage>
        <taxon>unclassified sequences</taxon>
        <taxon>metagenomes</taxon>
        <taxon>ecological metagenomes</taxon>
    </lineage>
</organism>
<name>A0A0F9MFG5_9ZZZZ</name>
<feature type="non-terminal residue" evidence="1">
    <location>
        <position position="1"/>
    </location>
</feature>
<reference evidence="1" key="1">
    <citation type="journal article" date="2015" name="Nature">
        <title>Complex archaea that bridge the gap between prokaryotes and eukaryotes.</title>
        <authorList>
            <person name="Spang A."/>
            <person name="Saw J.H."/>
            <person name="Jorgensen S.L."/>
            <person name="Zaremba-Niedzwiedzka K."/>
            <person name="Martijn J."/>
            <person name="Lind A.E."/>
            <person name="van Eijk R."/>
            <person name="Schleper C."/>
            <person name="Guy L."/>
            <person name="Ettema T.J."/>
        </authorList>
    </citation>
    <scope>NUCLEOTIDE SEQUENCE</scope>
</reference>
<evidence type="ECO:0000313" key="1">
    <source>
        <dbReference type="EMBL" id="KKN06100.1"/>
    </source>
</evidence>
<gene>
    <name evidence="1" type="ORF">LCGC14_1080770</name>
</gene>
<dbReference type="EMBL" id="LAZR01004728">
    <property type="protein sequence ID" value="KKN06100.1"/>
    <property type="molecule type" value="Genomic_DNA"/>
</dbReference>
<protein>
    <submittedName>
        <fullName evidence="1">Uncharacterized protein</fullName>
    </submittedName>
</protein>